<name>G3IEF6_CRIGR</name>
<reference evidence="4" key="1">
    <citation type="journal article" date="2011" name="Nat. Biotechnol.">
        <title>The genomic sequence of the Chinese hamster ovary (CHO)-K1 cell line.</title>
        <authorList>
            <person name="Xu X."/>
            <person name="Nagarajan H."/>
            <person name="Lewis N.E."/>
            <person name="Pan S."/>
            <person name="Cai Z."/>
            <person name="Liu X."/>
            <person name="Chen W."/>
            <person name="Xie M."/>
            <person name="Wang W."/>
            <person name="Hammond S."/>
            <person name="Andersen M.R."/>
            <person name="Neff N."/>
            <person name="Passarelli B."/>
            <person name="Koh W."/>
            <person name="Fan H.C."/>
            <person name="Wang J."/>
            <person name="Gui Y."/>
            <person name="Lee K.H."/>
            <person name="Betenbaugh M.J."/>
            <person name="Quake S.R."/>
            <person name="Famili I."/>
            <person name="Palsson B.O."/>
            <person name="Wang J."/>
        </authorList>
    </citation>
    <scope>NUCLEOTIDE SEQUENCE [LARGE SCALE GENOMIC DNA]</scope>
    <source>
        <strain evidence="4">CHO K1 cell line</strain>
    </source>
</reference>
<protein>
    <recommendedName>
        <fullName evidence="2">DUF3496 domain-containing protein</fullName>
    </recommendedName>
</protein>
<feature type="domain" description="DUF3496" evidence="2">
    <location>
        <begin position="309"/>
        <end position="391"/>
    </location>
</feature>
<evidence type="ECO:0000259" key="2">
    <source>
        <dbReference type="Pfam" id="PF12001"/>
    </source>
</evidence>
<gene>
    <name evidence="3" type="ORF">I79_022103</name>
</gene>
<dbReference type="InParanoid" id="G3IEF6"/>
<feature type="domain" description="DUF3496" evidence="2">
    <location>
        <begin position="8"/>
        <end position="89"/>
    </location>
</feature>
<dbReference type="InterPro" id="IPR021885">
    <property type="entry name" value="DUF3496"/>
</dbReference>
<dbReference type="PANTHER" id="PTHR24147:SF74">
    <property type="entry name" value="RIKEN CDNA 4932414N04 GENE"/>
    <property type="match status" value="1"/>
</dbReference>
<sequence length="429" mass="49719">MYTTSVMRQLEFRIQSLESKISEMKMETYNDVLALENCNELHQSHKLRETEDQLKEVTTQFRMVTQHNMSLLNVLASECPCVANFHKCLGNLFTQENMVTPNMLTPTSRPQSSKQYRTANLDVRTAEDEETVDSTLENHDASFISLQESRFTNLQSEHSEKTTHQGSYKAESKKCKDPYLERVKMTKRSSRKQLRSKDRQEEAMRKIFKKMEPYSSAPNMSTTSPAPGFAVELLNNGWEHSSFVGREPLIQSSRPQPFAESLASFLNREREENQQTFDDRRGNHKASYMRPQEPKITNLKPKHPEELAHQTSHKAEPNQYEELYLEMIEMTKSLSHEQLKSKDRQDEAMRKNFEKTELYRSAPNTYMTSPVQGVAAGHPHSSQEHGGNFIQGEPFVTGSSPWHFVESLDNYLCRVSYAIHFDYGFRHLL</sequence>
<dbReference type="AlphaFoldDB" id="G3IEF6"/>
<accession>G3IEF6</accession>
<organism evidence="3 4">
    <name type="scientific">Cricetulus griseus</name>
    <name type="common">Chinese hamster</name>
    <name type="synonym">Cricetulus barabensis griseus</name>
    <dbReference type="NCBI Taxonomy" id="10029"/>
    <lineage>
        <taxon>Eukaryota</taxon>
        <taxon>Metazoa</taxon>
        <taxon>Chordata</taxon>
        <taxon>Craniata</taxon>
        <taxon>Vertebrata</taxon>
        <taxon>Euteleostomi</taxon>
        <taxon>Mammalia</taxon>
        <taxon>Eutheria</taxon>
        <taxon>Euarchontoglires</taxon>
        <taxon>Glires</taxon>
        <taxon>Rodentia</taxon>
        <taxon>Myomorpha</taxon>
        <taxon>Muroidea</taxon>
        <taxon>Cricetidae</taxon>
        <taxon>Cricetinae</taxon>
        <taxon>Cricetulus</taxon>
    </lineage>
</organism>
<evidence type="ECO:0000256" key="1">
    <source>
        <dbReference type="SAM" id="MobiDB-lite"/>
    </source>
</evidence>
<feature type="region of interest" description="Disordered" evidence="1">
    <location>
        <begin position="154"/>
        <end position="173"/>
    </location>
</feature>
<dbReference type="InterPro" id="IPR050657">
    <property type="entry name" value="Ankyrin_repeat_domain"/>
</dbReference>
<dbReference type="PANTHER" id="PTHR24147">
    <property type="entry name" value="ANKYRIN REPEAT DOMAIN 36-RELATED"/>
    <property type="match status" value="1"/>
</dbReference>
<dbReference type="Proteomes" id="UP000001075">
    <property type="component" value="Unassembled WGS sequence"/>
</dbReference>
<dbReference type="EMBL" id="JH002191">
    <property type="protein sequence ID" value="EGW04874.1"/>
    <property type="molecule type" value="Genomic_DNA"/>
</dbReference>
<evidence type="ECO:0000313" key="3">
    <source>
        <dbReference type="EMBL" id="EGW04874.1"/>
    </source>
</evidence>
<proteinExistence type="predicted"/>
<dbReference type="Pfam" id="PF12001">
    <property type="entry name" value="DUF3496"/>
    <property type="match status" value="2"/>
</dbReference>
<evidence type="ECO:0000313" key="4">
    <source>
        <dbReference type="Proteomes" id="UP000001075"/>
    </source>
</evidence>
<dbReference type="eggNOG" id="KOG0504">
    <property type="taxonomic scope" value="Eukaryota"/>
</dbReference>